<dbReference type="PROSITE" id="PS50071">
    <property type="entry name" value="HOMEOBOX_2"/>
    <property type="match status" value="1"/>
</dbReference>
<feature type="region of interest" description="Disordered" evidence="4">
    <location>
        <begin position="79"/>
        <end position="113"/>
    </location>
</feature>
<reference evidence="7" key="1">
    <citation type="submission" date="2024-07" db="EMBL/GenBank/DDBJ databases">
        <title>Two chromosome-level genome assemblies of Korean endemic species Abeliophyllum distichum and Forsythia ovata (Oleaceae).</title>
        <authorList>
            <person name="Jang H."/>
        </authorList>
    </citation>
    <scope>NUCLEOTIDE SEQUENCE [LARGE SCALE GENOMIC DNA]</scope>
</reference>
<evidence type="ECO:0000256" key="4">
    <source>
        <dbReference type="SAM" id="MobiDB-lite"/>
    </source>
</evidence>
<sequence>MEEETCEVRSEDDKALPEKSKKRTVKTRAQVEALEKFYDEHKYPTESRKSQIAESLGLSEKQISGWFCHRRLKDKRLLSGEPSAIGRQDRSSGIIQDHGSGFKQDSCGSTKQGEYRNFDTKEVESERVAGQEFSAADLTYEPGNHYTSNYNRMNDASSGGSSSLRNMPSHHNGDFFDVASSRYITPKFPMDTKGVKVRSGPSGYLKVKGQAENAAITAVKKQLGRHYREDGPPLGIEFDPLPPGAFESSEQEPNSEPYYAGECVLLSTPDVSKIQKHPNFNEGYEYNYIGSNMDGTNSKMTYGSEISGSYLQQKFKMKNNTSDPRINSLVNLPEGSRRDMAGYESGYSYQTRPRHSVEVMRMDSVSSHSHLQTYGGKVRGEWTEPLVNKYNDIGPKVSRGGNIEYKPSNLTIKGNESHNSEDEGLPRRTIKDAKVYRERIMKEICEPVGVKIPLKNGTSTSKRVRDEFSQQLNGKKLSVLDTHPCTYQLPRSEAEIPSSFSEDDESAETSSMD</sequence>
<dbReference type="Gene3D" id="1.10.10.60">
    <property type="entry name" value="Homeodomain-like"/>
    <property type="match status" value="1"/>
</dbReference>
<dbReference type="InterPro" id="IPR001356">
    <property type="entry name" value="HD"/>
</dbReference>
<evidence type="ECO:0000256" key="2">
    <source>
        <dbReference type="PROSITE-ProRule" id="PRU00108"/>
    </source>
</evidence>
<feature type="region of interest" description="Disordered" evidence="4">
    <location>
        <begin position="1"/>
        <end position="23"/>
    </location>
</feature>
<evidence type="ECO:0000313" key="7">
    <source>
        <dbReference type="Proteomes" id="UP001604277"/>
    </source>
</evidence>
<keyword evidence="7" id="KW-1185">Reference proteome</keyword>
<dbReference type="AlphaFoldDB" id="A0ABD1X5M8"/>
<organism evidence="6 7">
    <name type="scientific">Forsythia ovata</name>
    <dbReference type="NCBI Taxonomy" id="205694"/>
    <lineage>
        <taxon>Eukaryota</taxon>
        <taxon>Viridiplantae</taxon>
        <taxon>Streptophyta</taxon>
        <taxon>Embryophyta</taxon>
        <taxon>Tracheophyta</taxon>
        <taxon>Spermatophyta</taxon>
        <taxon>Magnoliopsida</taxon>
        <taxon>eudicotyledons</taxon>
        <taxon>Gunneridae</taxon>
        <taxon>Pentapetalae</taxon>
        <taxon>asterids</taxon>
        <taxon>lamiids</taxon>
        <taxon>Lamiales</taxon>
        <taxon>Oleaceae</taxon>
        <taxon>Forsythieae</taxon>
        <taxon>Forsythia</taxon>
    </lineage>
</organism>
<name>A0ABD1X5M8_9LAMI</name>
<dbReference type="PANTHER" id="PTHR47713:SF2">
    <property type="entry name" value="HOMEODOMAIN-LIKE SUPERFAMILY PROTEIN"/>
    <property type="match status" value="1"/>
</dbReference>
<dbReference type="SMART" id="SM00389">
    <property type="entry name" value="HOX"/>
    <property type="match status" value="1"/>
</dbReference>
<evidence type="ECO:0000256" key="1">
    <source>
        <dbReference type="ARBA" id="ARBA00004123"/>
    </source>
</evidence>
<gene>
    <name evidence="6" type="ORF">Fot_02015</name>
</gene>
<keyword evidence="2 3" id="KW-0539">Nucleus</keyword>
<keyword evidence="2 3" id="KW-0238">DNA-binding</keyword>
<dbReference type="GO" id="GO:0005634">
    <property type="term" value="C:nucleus"/>
    <property type="evidence" value="ECO:0007669"/>
    <property type="project" value="UniProtKB-SubCell"/>
</dbReference>
<dbReference type="Proteomes" id="UP001604277">
    <property type="component" value="Unassembled WGS sequence"/>
</dbReference>
<evidence type="ECO:0000259" key="5">
    <source>
        <dbReference type="PROSITE" id="PS50071"/>
    </source>
</evidence>
<protein>
    <submittedName>
        <fullName evidence="6">Homeobox-DDT domain protein RLT1-like</fullName>
    </submittedName>
</protein>
<accession>A0ABD1X5M8</accession>
<comment type="caution">
    <text evidence="6">The sequence shown here is derived from an EMBL/GenBank/DDBJ whole genome shotgun (WGS) entry which is preliminary data.</text>
</comment>
<evidence type="ECO:0000256" key="3">
    <source>
        <dbReference type="RuleBase" id="RU000682"/>
    </source>
</evidence>
<feature type="region of interest" description="Disordered" evidence="4">
    <location>
        <begin position="488"/>
        <end position="513"/>
    </location>
</feature>
<dbReference type="SUPFAM" id="SSF46689">
    <property type="entry name" value="Homeodomain-like"/>
    <property type="match status" value="1"/>
</dbReference>
<proteinExistence type="predicted"/>
<feature type="compositionally biased region" description="Basic and acidic residues" evidence="4">
    <location>
        <begin position="1"/>
        <end position="19"/>
    </location>
</feature>
<feature type="DNA-binding region" description="Homeobox" evidence="2">
    <location>
        <begin position="19"/>
        <end position="78"/>
    </location>
</feature>
<feature type="domain" description="Homeobox" evidence="5">
    <location>
        <begin position="17"/>
        <end position="77"/>
    </location>
</feature>
<dbReference type="Pfam" id="PF00046">
    <property type="entry name" value="Homeodomain"/>
    <property type="match status" value="1"/>
</dbReference>
<dbReference type="PANTHER" id="PTHR47713">
    <property type="entry name" value="HOMEODOMAIN-LIKE SUPERFAMILY PROTEIN"/>
    <property type="match status" value="1"/>
</dbReference>
<keyword evidence="2 3" id="KW-0371">Homeobox</keyword>
<comment type="subcellular location">
    <subcellularLocation>
        <location evidence="1 2 3">Nucleus</location>
    </subcellularLocation>
</comment>
<dbReference type="InterPro" id="IPR009057">
    <property type="entry name" value="Homeodomain-like_sf"/>
</dbReference>
<dbReference type="EMBL" id="JBFOLJ010000001">
    <property type="protein sequence ID" value="KAL2557276.1"/>
    <property type="molecule type" value="Genomic_DNA"/>
</dbReference>
<dbReference type="CDD" id="cd00086">
    <property type="entry name" value="homeodomain"/>
    <property type="match status" value="1"/>
</dbReference>
<evidence type="ECO:0000313" key="6">
    <source>
        <dbReference type="EMBL" id="KAL2557276.1"/>
    </source>
</evidence>
<dbReference type="GO" id="GO:0003677">
    <property type="term" value="F:DNA binding"/>
    <property type="evidence" value="ECO:0007669"/>
    <property type="project" value="UniProtKB-UniRule"/>
</dbReference>